<protein>
    <submittedName>
        <fullName evidence="2">Uncharacterized protein</fullName>
    </submittedName>
</protein>
<keyword evidence="3" id="KW-1185">Reference proteome</keyword>
<keyword evidence="1" id="KW-0732">Signal</keyword>
<dbReference type="Proteomes" id="UP001430065">
    <property type="component" value="Unassembled WGS sequence"/>
</dbReference>
<reference evidence="2 3" key="1">
    <citation type="submission" date="2020-10" db="EMBL/GenBank/DDBJ databases">
        <title>Phylogeny of dyella-like bacteria.</title>
        <authorList>
            <person name="Fu J."/>
        </authorList>
    </citation>
    <scope>NUCLEOTIDE SEQUENCE [LARGE SCALE GENOMIC DNA]</scope>
    <source>
        <strain evidence="2 3">THG-B117</strain>
    </source>
</reference>
<comment type="caution">
    <text evidence="2">The sequence shown here is derived from an EMBL/GenBank/DDBJ whole genome shotgun (WGS) entry which is preliminary data.</text>
</comment>
<name>A0ABS2JRS5_9GAMM</name>
<organism evidence="2 3">
    <name type="scientific">Dyella kyungheensis</name>
    <dbReference type="NCBI Taxonomy" id="1242174"/>
    <lineage>
        <taxon>Bacteria</taxon>
        <taxon>Pseudomonadati</taxon>
        <taxon>Pseudomonadota</taxon>
        <taxon>Gammaproteobacteria</taxon>
        <taxon>Lysobacterales</taxon>
        <taxon>Rhodanobacteraceae</taxon>
        <taxon>Dyella</taxon>
    </lineage>
</organism>
<accession>A0ABS2JRS5</accession>
<proteinExistence type="predicted"/>
<gene>
    <name evidence="2" type="ORF">ISP20_07255</name>
</gene>
<feature type="signal peptide" evidence="1">
    <location>
        <begin position="1"/>
        <end position="26"/>
    </location>
</feature>
<dbReference type="EMBL" id="JADIKC010000003">
    <property type="protein sequence ID" value="MBM7120955.1"/>
    <property type="molecule type" value="Genomic_DNA"/>
</dbReference>
<sequence length="98" mass="10347">MKLSNRFFVRVFALAAMTGVGASALAASASIGGLCTPCIQLYQYCVSHGGGMGECEDQLDQCRATQCPGTAAVTPFDRKTIKVSEPQLLARTTVTSNR</sequence>
<feature type="chain" id="PRO_5046661261" evidence="1">
    <location>
        <begin position="27"/>
        <end position="98"/>
    </location>
</feature>
<evidence type="ECO:0000313" key="3">
    <source>
        <dbReference type="Proteomes" id="UP001430065"/>
    </source>
</evidence>
<evidence type="ECO:0000313" key="2">
    <source>
        <dbReference type="EMBL" id="MBM7120955.1"/>
    </source>
</evidence>
<dbReference type="RefSeq" id="WP_204635386.1">
    <property type="nucleotide sequence ID" value="NZ_JADIKC010000003.1"/>
</dbReference>
<evidence type="ECO:0000256" key="1">
    <source>
        <dbReference type="SAM" id="SignalP"/>
    </source>
</evidence>